<reference evidence="1" key="1">
    <citation type="submission" date="2019-03" db="EMBL/GenBank/DDBJ databases">
        <title>WGS assembly of Setaria viridis.</title>
        <authorList>
            <person name="Huang P."/>
            <person name="Jenkins J."/>
            <person name="Grimwood J."/>
            <person name="Barry K."/>
            <person name="Healey A."/>
            <person name="Mamidi S."/>
            <person name="Sreedasyam A."/>
            <person name="Shu S."/>
            <person name="Feldman M."/>
            <person name="Wu J."/>
            <person name="Yu Y."/>
            <person name="Chen C."/>
            <person name="Johnson J."/>
            <person name="Rokhsar D."/>
            <person name="Baxter I."/>
            <person name="Schmutz J."/>
            <person name="Brutnell T."/>
            <person name="Kellogg E."/>
        </authorList>
    </citation>
    <scope>NUCLEOTIDE SEQUENCE [LARGE SCALE GENOMIC DNA]</scope>
</reference>
<evidence type="ECO:0000313" key="1">
    <source>
        <dbReference type="EMBL" id="TKW23468.1"/>
    </source>
</evidence>
<dbReference type="PANTHER" id="PTHR35161">
    <property type="entry name" value="OS02G0303100 PROTEIN"/>
    <property type="match status" value="1"/>
</dbReference>
<sequence length="522" mass="58469">MAPRRARRHAGAKVTARVLADSMKEVLLHARQRCSRKRRRGEQILLSQSGLLARRMLRQLRQRLRNMRQKLREQRQEQCHSPIINALGHQIPVPVLDLFFSNEMTQLRQSMVAYIQSRDPIVQVAIPGDQRMHKKSSDHARNMFNAILDWTTLLVHFGFSVDGNLHPDDLGVTHSGFLKGTKNLLDKLVPADALTTSRDMYAVADVAENNIFCVAVYGPVPADVADLLSVLKNFNNTLYPLLQIHVARENGTRKCTLFTKLFDRLIVIKGKDYRMYTRILRSITLSNWIHSSMKNVHLHELLRFKQPSKSFTDRISDFLSGRVRYLPTVEGLLVFRRNGGAHLIKDYSFDIGGVHEALKAAHQAAAHSVQSIAAALGGVPQPIPARCARELLEPFHIWHAKYIASSIIKALRKHNGSLVEAAAAATAAALARASHPDPTSYAAVTAAGNAARAAARAAIAAAGPVGAQQVSQRQMFDEEQLSDMFDLVDPHMLYKLQRALFNEGELVTLKWHENFTDVRLLR</sequence>
<keyword evidence="2" id="KW-1185">Reference proteome</keyword>
<dbReference type="AlphaFoldDB" id="A0A4U6V378"/>
<dbReference type="PANTHER" id="PTHR35161:SF22">
    <property type="match status" value="1"/>
</dbReference>
<dbReference type="Gramene" id="TKW23468">
    <property type="protein sequence ID" value="TKW23468"/>
    <property type="gene ID" value="SEVIR_4G293502v2"/>
</dbReference>
<dbReference type="EMBL" id="CM016555">
    <property type="protein sequence ID" value="TKW23468.1"/>
    <property type="molecule type" value="Genomic_DNA"/>
</dbReference>
<protein>
    <submittedName>
        <fullName evidence="1">Uncharacterized protein</fullName>
    </submittedName>
</protein>
<accession>A0A4U6V378</accession>
<proteinExistence type="predicted"/>
<dbReference type="Proteomes" id="UP000298652">
    <property type="component" value="Chromosome 4"/>
</dbReference>
<organism evidence="1 2">
    <name type="scientific">Setaria viridis</name>
    <name type="common">Green bristlegrass</name>
    <name type="synonym">Setaria italica subsp. viridis</name>
    <dbReference type="NCBI Taxonomy" id="4556"/>
    <lineage>
        <taxon>Eukaryota</taxon>
        <taxon>Viridiplantae</taxon>
        <taxon>Streptophyta</taxon>
        <taxon>Embryophyta</taxon>
        <taxon>Tracheophyta</taxon>
        <taxon>Spermatophyta</taxon>
        <taxon>Magnoliopsida</taxon>
        <taxon>Liliopsida</taxon>
        <taxon>Poales</taxon>
        <taxon>Poaceae</taxon>
        <taxon>PACMAD clade</taxon>
        <taxon>Panicoideae</taxon>
        <taxon>Panicodae</taxon>
        <taxon>Paniceae</taxon>
        <taxon>Cenchrinae</taxon>
        <taxon>Setaria</taxon>
    </lineage>
</organism>
<gene>
    <name evidence="1" type="ORF">SEVIR_4G293502v2</name>
</gene>
<name>A0A4U6V378_SETVI</name>
<evidence type="ECO:0000313" key="2">
    <source>
        <dbReference type="Proteomes" id="UP000298652"/>
    </source>
</evidence>
<dbReference type="OMA" id="FHIWHAK"/>